<proteinExistence type="predicted"/>
<dbReference type="GO" id="GO:0005829">
    <property type="term" value="C:cytosol"/>
    <property type="evidence" value="ECO:0007669"/>
    <property type="project" value="TreeGrafter"/>
</dbReference>
<organism evidence="1 2">
    <name type="scientific">Nannochloropsis salina CCMP1776</name>
    <dbReference type="NCBI Taxonomy" id="1027361"/>
    <lineage>
        <taxon>Eukaryota</taxon>
        <taxon>Sar</taxon>
        <taxon>Stramenopiles</taxon>
        <taxon>Ochrophyta</taxon>
        <taxon>Eustigmatophyceae</taxon>
        <taxon>Eustigmatales</taxon>
        <taxon>Monodopsidaceae</taxon>
        <taxon>Microchloropsis</taxon>
        <taxon>Microchloropsis salina</taxon>
    </lineage>
</organism>
<accession>A0A4D9D1L9</accession>
<dbReference type="EMBL" id="SDOX01000011">
    <property type="protein sequence ID" value="TFJ85442.1"/>
    <property type="molecule type" value="Genomic_DNA"/>
</dbReference>
<dbReference type="PANTHER" id="PTHR12681:SF0">
    <property type="entry name" value="ZINC FINGER CCCH DOMAIN-CONTAINING PROTEIN 15"/>
    <property type="match status" value="1"/>
</dbReference>
<dbReference type="GO" id="GO:0002181">
    <property type="term" value="P:cytoplasmic translation"/>
    <property type="evidence" value="ECO:0007669"/>
    <property type="project" value="TreeGrafter"/>
</dbReference>
<gene>
    <name evidence="1" type="ORF">NSK_002952</name>
</gene>
<sequence>MPPKAKANKKTDTKRAEKLIEDKTFGLKNKNKSKKVQQYVQAVTTQTKHNIGVKTEAEKAAAAKAKKEAKEKEDVELKLLFMQMQAGAGKTSKAMEAAAEAQKAKREAAMKAKGGQGAAQWIEIDMTGKPLEEVIEYERQKLAFFKKNVTPVTVSPNGGRTGGRGETQG</sequence>
<reference evidence="1 2" key="1">
    <citation type="submission" date="2019-01" db="EMBL/GenBank/DDBJ databases">
        <title>Nuclear Genome Assembly of the Microalgal Biofuel strain Nannochloropsis salina CCMP1776.</title>
        <authorList>
            <person name="Hovde B."/>
        </authorList>
    </citation>
    <scope>NUCLEOTIDE SEQUENCE [LARGE SCALE GENOMIC DNA]</scope>
    <source>
        <strain evidence="1 2">CCMP1776</strain>
    </source>
</reference>
<dbReference type="PANTHER" id="PTHR12681">
    <property type="entry name" value="ZINC FINGER-CONTAINING PROTEIN P48ZNF"/>
    <property type="match status" value="1"/>
</dbReference>
<name>A0A4D9D1L9_9STRA</name>
<protein>
    <submittedName>
        <fullName evidence="1">Uncharacterized protein</fullName>
    </submittedName>
</protein>
<dbReference type="AlphaFoldDB" id="A0A4D9D1L9"/>
<comment type="caution">
    <text evidence="1">The sequence shown here is derived from an EMBL/GenBank/DDBJ whole genome shotgun (WGS) entry which is preliminary data.</text>
</comment>
<evidence type="ECO:0000313" key="2">
    <source>
        <dbReference type="Proteomes" id="UP000355283"/>
    </source>
</evidence>
<dbReference type="Proteomes" id="UP000355283">
    <property type="component" value="Unassembled WGS sequence"/>
</dbReference>
<evidence type="ECO:0000313" key="1">
    <source>
        <dbReference type="EMBL" id="TFJ85442.1"/>
    </source>
</evidence>
<dbReference type="OrthoDB" id="278280at2759"/>
<dbReference type="GO" id="GO:0003729">
    <property type="term" value="F:mRNA binding"/>
    <property type="evidence" value="ECO:0007669"/>
    <property type="project" value="TreeGrafter"/>
</dbReference>
<keyword evidence="2" id="KW-1185">Reference proteome</keyword>